<dbReference type="GO" id="GO:0010212">
    <property type="term" value="P:response to ionizing radiation"/>
    <property type="evidence" value="ECO:0007669"/>
    <property type="project" value="InterPro"/>
</dbReference>
<evidence type="ECO:0000259" key="4">
    <source>
        <dbReference type="Pfam" id="PF21855"/>
    </source>
</evidence>
<comment type="caution">
    <text evidence="5">The sequence shown here is derived from an EMBL/GenBank/DDBJ whole genome shotgun (WGS) entry which is preliminary data.</text>
</comment>
<evidence type="ECO:0000256" key="1">
    <source>
        <dbReference type="SAM" id="MobiDB-lite"/>
    </source>
</evidence>
<dbReference type="EMBL" id="VZUH01001115">
    <property type="protein sequence ID" value="NXU84632.1"/>
    <property type="molecule type" value="Genomic_DNA"/>
</dbReference>
<gene>
    <name evidence="5" type="primary">Ticrr_0</name>
    <name evidence="5" type="ORF">XIPELE_R03800</name>
</gene>
<dbReference type="InterPro" id="IPR026153">
    <property type="entry name" value="Treslin"/>
</dbReference>
<protein>
    <submittedName>
        <fullName evidence="5">TICRR protein</fullName>
    </submittedName>
</protein>
<name>A0A7L3P2C0_9DEND</name>
<dbReference type="AlphaFoldDB" id="A0A7L3P2C0"/>
<dbReference type="Pfam" id="PF21854">
    <property type="entry name" value="Treslin_N"/>
    <property type="match status" value="1"/>
</dbReference>
<feature type="region of interest" description="Disordered" evidence="1">
    <location>
        <begin position="91"/>
        <end position="120"/>
    </location>
</feature>
<feature type="non-terminal residue" evidence="5">
    <location>
        <position position="825"/>
    </location>
</feature>
<feature type="domain" description="Treslin M" evidence="2">
    <location>
        <begin position="254"/>
        <end position="397"/>
    </location>
</feature>
<accession>A0A7L3P2C0</accession>
<keyword evidence="6" id="KW-1185">Reference proteome</keyword>
<evidence type="ECO:0000259" key="3">
    <source>
        <dbReference type="Pfam" id="PF21854"/>
    </source>
</evidence>
<evidence type="ECO:0000259" key="2">
    <source>
        <dbReference type="Pfam" id="PF15292"/>
    </source>
</evidence>
<dbReference type="InterPro" id="IPR032746">
    <property type="entry name" value="Treslin_M"/>
</dbReference>
<dbReference type="GO" id="GO:0033314">
    <property type="term" value="P:mitotic DNA replication checkpoint signaling"/>
    <property type="evidence" value="ECO:0007669"/>
    <property type="project" value="InterPro"/>
</dbReference>
<reference evidence="5 6" key="1">
    <citation type="submission" date="2019-09" db="EMBL/GenBank/DDBJ databases">
        <title>Bird 10,000 Genomes (B10K) Project - Family phase.</title>
        <authorList>
            <person name="Zhang G."/>
        </authorList>
    </citation>
    <scope>NUCLEOTIDE SEQUENCE [LARGE SCALE GENOMIC DNA]</scope>
    <source>
        <strain evidence="5">OUT-0059</strain>
        <tissue evidence="5">Muscle</tissue>
    </source>
</reference>
<dbReference type="PANTHER" id="PTHR21556:SF2">
    <property type="entry name" value="TRESLIN"/>
    <property type="match status" value="1"/>
</dbReference>
<feature type="non-terminal residue" evidence="5">
    <location>
        <position position="1"/>
    </location>
</feature>
<dbReference type="GO" id="GO:0003682">
    <property type="term" value="F:chromatin binding"/>
    <property type="evidence" value="ECO:0007669"/>
    <property type="project" value="TreeGrafter"/>
</dbReference>
<dbReference type="GO" id="GO:0006260">
    <property type="term" value="P:DNA replication"/>
    <property type="evidence" value="ECO:0007669"/>
    <property type="project" value="InterPro"/>
</dbReference>
<dbReference type="GO" id="GO:0030174">
    <property type="term" value="P:regulation of DNA-templated DNA replication initiation"/>
    <property type="evidence" value="ECO:0007669"/>
    <property type="project" value="TreeGrafter"/>
</dbReference>
<dbReference type="GO" id="GO:0007095">
    <property type="term" value="P:mitotic G2 DNA damage checkpoint signaling"/>
    <property type="evidence" value="ECO:0007669"/>
    <property type="project" value="TreeGrafter"/>
</dbReference>
<organism evidence="5 6">
    <name type="scientific">Xiphorhynchus elegans</name>
    <name type="common">elegant woodcreeper</name>
    <dbReference type="NCBI Taxonomy" id="269412"/>
    <lineage>
        <taxon>Eukaryota</taxon>
        <taxon>Metazoa</taxon>
        <taxon>Chordata</taxon>
        <taxon>Craniata</taxon>
        <taxon>Vertebrata</taxon>
        <taxon>Euteleostomi</taxon>
        <taxon>Archelosauria</taxon>
        <taxon>Archosauria</taxon>
        <taxon>Dinosauria</taxon>
        <taxon>Saurischia</taxon>
        <taxon>Theropoda</taxon>
        <taxon>Coelurosauria</taxon>
        <taxon>Aves</taxon>
        <taxon>Neognathae</taxon>
        <taxon>Neoaves</taxon>
        <taxon>Telluraves</taxon>
        <taxon>Australaves</taxon>
        <taxon>Passeriformes</taxon>
        <taxon>Dendrocolaptidae</taxon>
        <taxon>Xiphorhynchus</taxon>
    </lineage>
</organism>
<feature type="compositionally biased region" description="Basic residues" evidence="1">
    <location>
        <begin position="534"/>
        <end position="543"/>
    </location>
</feature>
<dbReference type="GO" id="GO:0005634">
    <property type="term" value="C:nucleus"/>
    <property type="evidence" value="ECO:0007669"/>
    <property type="project" value="InterPro"/>
</dbReference>
<evidence type="ECO:0000313" key="5">
    <source>
        <dbReference type="EMBL" id="NXU84632.1"/>
    </source>
</evidence>
<dbReference type="PANTHER" id="PTHR21556">
    <property type="entry name" value="TRESLIN"/>
    <property type="match status" value="1"/>
</dbReference>
<dbReference type="Proteomes" id="UP000551443">
    <property type="component" value="Unassembled WGS sequence"/>
</dbReference>
<evidence type="ECO:0000313" key="6">
    <source>
        <dbReference type="Proteomes" id="UP000551443"/>
    </source>
</evidence>
<feature type="region of interest" description="Disordered" evidence="1">
    <location>
        <begin position="523"/>
        <end position="543"/>
    </location>
</feature>
<feature type="domain" description="Treslin STD" evidence="4">
    <location>
        <begin position="616"/>
        <end position="766"/>
    </location>
</feature>
<dbReference type="InterPro" id="IPR053919">
    <property type="entry name" value="Treslin_N"/>
</dbReference>
<dbReference type="Pfam" id="PF15292">
    <property type="entry name" value="Treslin_M"/>
    <property type="match status" value="1"/>
</dbReference>
<dbReference type="Pfam" id="PF21855">
    <property type="entry name" value="Treslin_STD"/>
    <property type="match status" value="1"/>
</dbReference>
<sequence length="825" mass="91518">LRLLTLLGCRFGLARLRWAFRFFDSLGGRGGASRGGGFRPPGPRAWERFEEELAERFGARAPSAALPGPAPRAALTHGGLKETLLDFQWDPPEIASPAKPPRRSRRTGPAGPQPPEAPPEGFVNAVFLFSPCPHSRRELRRFVSGSDAPSSPGEPPLAQELAEKFLPRSVQELLAEQKITLFWVDTTERAQLIEAPDHVGYWTMFELICQTGGTILPAETLVHCWSPSKADLAHCFLGDSSFPVPQAVPWTTLLPLDATLNCLFWKPSVYRSVFPQQEGTLFLSMPGGKNQESFAVILEPLTMSQRQLQCPVNIFLKGSLMGWNLVQAGHFVTESWILQNSQAEQAGHNRSLFHQLLRTLVTEGLHMVAEVSLSESWCPCTAVLSPLSEGAAVLTVLGTEKTAEVQWCSLEGTVVENLSQECALHLPEIVNSVLSKIDIPVEDSLSKTAVPEWVQRELCHTGAWHPSVLETWYPASNACGASSDLMESFRLLQVPCANRKDGADQSDVELSESLSELYQRKFNETSAAAGPGNNKKRRGIPRTPVRQKMKTMSRSLQMLNVARLNVKAQKFQPDAVPPAVNEKVPQKLSAKRLDVKVEGKEKALKIPLGVYFQTEEELHSHLIESYQKAVAEGILSSACAQNMIMAIKRFLKVHDAKEKEVACVERVRNHLLKTSKMLRQQHGSQKETKVRECRLQVFLRLELCLQCPSLQSNADEMEQLLEEMTDMLRILCLTEDPGYLTKFLEEILELYMNSIPKTLGDIYYGLGTQIPPKLAAVLPSDFFSDDSMTLDSKSPGLPLSLSSVLTPNAVCTESDQLEELRTRSA</sequence>
<feature type="domain" description="Treslin N-terminal" evidence="3">
    <location>
        <begin position="1"/>
        <end position="172"/>
    </location>
</feature>
<proteinExistence type="predicted"/>
<dbReference type="InterPro" id="IPR053920">
    <property type="entry name" value="Treslin_STD"/>
</dbReference>